<evidence type="ECO:0000256" key="1">
    <source>
        <dbReference type="ARBA" id="ARBA00001947"/>
    </source>
</evidence>
<comment type="cofactor">
    <cofactor evidence="1">
        <name>Zn(2+)</name>
        <dbReference type="ChEBI" id="CHEBI:29105"/>
    </cofactor>
</comment>
<protein>
    <submittedName>
        <fullName evidence="6">MBL fold hydrolase</fullName>
    </submittedName>
</protein>
<dbReference type="GO" id="GO:0016787">
    <property type="term" value="F:hydrolase activity"/>
    <property type="evidence" value="ECO:0007669"/>
    <property type="project" value="UniProtKB-KW"/>
</dbReference>
<evidence type="ECO:0000256" key="2">
    <source>
        <dbReference type="ARBA" id="ARBA00022723"/>
    </source>
</evidence>
<dbReference type="GO" id="GO:0046872">
    <property type="term" value="F:metal ion binding"/>
    <property type="evidence" value="ECO:0007669"/>
    <property type="project" value="UniProtKB-KW"/>
</dbReference>
<keyword evidence="4" id="KW-0862">Zinc</keyword>
<dbReference type="Gene3D" id="3.60.15.10">
    <property type="entry name" value="Ribonuclease Z/Hydroxyacylglutathione hydrolase-like"/>
    <property type="match status" value="1"/>
</dbReference>
<dbReference type="RefSeq" id="WP_098193281.1">
    <property type="nucleotide sequence ID" value="NZ_CP023777.1"/>
</dbReference>
<evidence type="ECO:0000256" key="4">
    <source>
        <dbReference type="ARBA" id="ARBA00022833"/>
    </source>
</evidence>
<dbReference type="AlphaFoldDB" id="A0A291QSH8"/>
<dbReference type="EMBL" id="CP023777">
    <property type="protein sequence ID" value="ATL46895.1"/>
    <property type="molecule type" value="Genomic_DNA"/>
</dbReference>
<dbReference type="InterPro" id="IPR051453">
    <property type="entry name" value="MBL_Glyoxalase_II"/>
</dbReference>
<dbReference type="Proteomes" id="UP000220133">
    <property type="component" value="Chromosome"/>
</dbReference>
<evidence type="ECO:0000259" key="5">
    <source>
        <dbReference type="SMART" id="SM00849"/>
    </source>
</evidence>
<dbReference type="PANTHER" id="PTHR46233">
    <property type="entry name" value="HYDROXYACYLGLUTATHIONE HYDROLASE GLOC"/>
    <property type="match status" value="1"/>
</dbReference>
<dbReference type="CDD" id="cd06262">
    <property type="entry name" value="metallo-hydrolase-like_MBL-fold"/>
    <property type="match status" value="1"/>
</dbReference>
<evidence type="ECO:0000313" key="7">
    <source>
        <dbReference type="Proteomes" id="UP000220133"/>
    </source>
</evidence>
<dbReference type="KEGG" id="cbae:COR50_06705"/>
<keyword evidence="2" id="KW-0479">Metal-binding</keyword>
<dbReference type="InterPro" id="IPR036866">
    <property type="entry name" value="RibonucZ/Hydroxyglut_hydro"/>
</dbReference>
<evidence type="ECO:0000256" key="3">
    <source>
        <dbReference type="ARBA" id="ARBA00022801"/>
    </source>
</evidence>
<sequence>MIEIQHFTYNPFQENTYLLINDLQECIIIDPGCYFENERNELLQYIANRKLKVVKLWNTHCHLDHIFSNNLVSNTYDVLPVIHPLEQVILDHSQQTALMYGLPFPPSPQPNTFFEDGETITWGKDKIQVILTPGHSPGSVSFYCAEQAFLIAGDVLFYESVGRTDFPHCSHADLMDSIKNKLFLLPDQVKVFPGHGPATTIGHEKVHNPFIS</sequence>
<proteinExistence type="predicted"/>
<organism evidence="6 7">
    <name type="scientific">Chitinophaga caeni</name>
    <dbReference type="NCBI Taxonomy" id="2029983"/>
    <lineage>
        <taxon>Bacteria</taxon>
        <taxon>Pseudomonadati</taxon>
        <taxon>Bacteroidota</taxon>
        <taxon>Chitinophagia</taxon>
        <taxon>Chitinophagales</taxon>
        <taxon>Chitinophagaceae</taxon>
        <taxon>Chitinophaga</taxon>
    </lineage>
</organism>
<gene>
    <name evidence="6" type="ORF">COR50_06705</name>
</gene>
<dbReference type="Pfam" id="PF00753">
    <property type="entry name" value="Lactamase_B"/>
    <property type="match status" value="1"/>
</dbReference>
<dbReference type="PANTHER" id="PTHR46233:SF3">
    <property type="entry name" value="HYDROXYACYLGLUTATHIONE HYDROLASE GLOC"/>
    <property type="match status" value="1"/>
</dbReference>
<dbReference type="OrthoDB" id="9802248at2"/>
<evidence type="ECO:0000313" key="6">
    <source>
        <dbReference type="EMBL" id="ATL46895.1"/>
    </source>
</evidence>
<dbReference type="SMART" id="SM00849">
    <property type="entry name" value="Lactamase_B"/>
    <property type="match status" value="1"/>
</dbReference>
<accession>A0A291QSH8</accession>
<dbReference type="InterPro" id="IPR001279">
    <property type="entry name" value="Metallo-B-lactamas"/>
</dbReference>
<keyword evidence="3 6" id="KW-0378">Hydrolase</keyword>
<name>A0A291QSH8_9BACT</name>
<keyword evidence="7" id="KW-1185">Reference proteome</keyword>
<feature type="domain" description="Metallo-beta-lactamase" evidence="5">
    <location>
        <begin position="13"/>
        <end position="195"/>
    </location>
</feature>
<reference evidence="6 7" key="1">
    <citation type="submission" date="2017-10" db="EMBL/GenBank/DDBJ databases">
        <title>Paenichitinophaga pekingensis gen. nov., sp. nov., isolated from activated sludge.</title>
        <authorList>
            <person name="Jin D."/>
            <person name="Kong X."/>
            <person name="Deng Y."/>
            <person name="Bai Z."/>
        </authorList>
    </citation>
    <scope>NUCLEOTIDE SEQUENCE [LARGE SCALE GENOMIC DNA]</scope>
    <source>
        <strain evidence="6 7">13</strain>
    </source>
</reference>
<dbReference type="SUPFAM" id="SSF56281">
    <property type="entry name" value="Metallo-hydrolase/oxidoreductase"/>
    <property type="match status" value="1"/>
</dbReference>